<proteinExistence type="predicted"/>
<protein>
    <submittedName>
        <fullName evidence="3">Predicted amidohydrolase</fullName>
    </submittedName>
</protein>
<keyword evidence="1 3" id="KW-0378">Hydrolase</keyword>
<dbReference type="Gene3D" id="3.60.110.10">
    <property type="entry name" value="Carbon-nitrogen hydrolase"/>
    <property type="match status" value="1"/>
</dbReference>
<gene>
    <name evidence="3" type="ORF">SAMN03080594_103167</name>
</gene>
<dbReference type="RefSeq" id="WP_072861790.1">
    <property type="nucleotide sequence ID" value="NZ_FQUX01000003.1"/>
</dbReference>
<evidence type="ECO:0000256" key="1">
    <source>
        <dbReference type="ARBA" id="ARBA00022801"/>
    </source>
</evidence>
<reference evidence="4" key="1">
    <citation type="submission" date="2016-11" db="EMBL/GenBank/DDBJ databases">
        <authorList>
            <person name="Varghese N."/>
            <person name="Submissions S."/>
        </authorList>
    </citation>
    <scope>NUCLEOTIDE SEQUENCE [LARGE SCALE GENOMIC DNA]</scope>
    <source>
        <strain evidence="4">DSM 17539</strain>
    </source>
</reference>
<evidence type="ECO:0000259" key="2">
    <source>
        <dbReference type="PROSITE" id="PS50263"/>
    </source>
</evidence>
<accession>A0A1M5AB28</accession>
<evidence type="ECO:0000313" key="4">
    <source>
        <dbReference type="Proteomes" id="UP000184406"/>
    </source>
</evidence>
<dbReference type="Pfam" id="PF00795">
    <property type="entry name" value="CN_hydrolase"/>
    <property type="match status" value="1"/>
</dbReference>
<evidence type="ECO:0000313" key="3">
    <source>
        <dbReference type="EMBL" id="SHF27375.1"/>
    </source>
</evidence>
<dbReference type="EMBL" id="FQUX01000003">
    <property type="protein sequence ID" value="SHF27375.1"/>
    <property type="molecule type" value="Genomic_DNA"/>
</dbReference>
<dbReference type="OrthoDB" id="9803818at2"/>
<feature type="domain" description="CN hydrolase" evidence="2">
    <location>
        <begin position="1"/>
        <end position="235"/>
    </location>
</feature>
<dbReference type="PANTHER" id="PTHR43674">
    <property type="entry name" value="NITRILASE C965.09-RELATED"/>
    <property type="match status" value="1"/>
</dbReference>
<organism evidence="3 4">
    <name type="scientific">Arenibacter palladensis</name>
    <dbReference type="NCBI Taxonomy" id="237373"/>
    <lineage>
        <taxon>Bacteria</taxon>
        <taxon>Pseudomonadati</taxon>
        <taxon>Bacteroidota</taxon>
        <taxon>Flavobacteriia</taxon>
        <taxon>Flavobacteriales</taxon>
        <taxon>Flavobacteriaceae</taxon>
        <taxon>Arenibacter</taxon>
    </lineage>
</organism>
<keyword evidence="4" id="KW-1185">Reference proteome</keyword>
<dbReference type="InterPro" id="IPR036526">
    <property type="entry name" value="C-N_Hydrolase_sf"/>
</dbReference>
<dbReference type="Proteomes" id="UP000184406">
    <property type="component" value="Unassembled WGS sequence"/>
</dbReference>
<dbReference type="GO" id="GO:0050126">
    <property type="term" value="F:N-carbamoylputrescine amidase activity"/>
    <property type="evidence" value="ECO:0007669"/>
    <property type="project" value="TreeGrafter"/>
</dbReference>
<dbReference type="CDD" id="cd07197">
    <property type="entry name" value="nitrilase"/>
    <property type="match status" value="1"/>
</dbReference>
<dbReference type="PANTHER" id="PTHR43674:SF2">
    <property type="entry name" value="BETA-UREIDOPROPIONASE"/>
    <property type="match status" value="1"/>
</dbReference>
<dbReference type="InterPro" id="IPR003010">
    <property type="entry name" value="C-N_Hydrolase"/>
</dbReference>
<dbReference type="SUPFAM" id="SSF56317">
    <property type="entry name" value="Carbon-nitrogen hydrolase"/>
    <property type="match status" value="1"/>
</dbReference>
<dbReference type="PROSITE" id="PS50263">
    <property type="entry name" value="CN_HYDROLASE"/>
    <property type="match status" value="1"/>
</dbReference>
<dbReference type="GO" id="GO:0033388">
    <property type="term" value="P:putrescine biosynthetic process from arginine"/>
    <property type="evidence" value="ECO:0007669"/>
    <property type="project" value="TreeGrafter"/>
</dbReference>
<dbReference type="AlphaFoldDB" id="A0A1M5AB28"/>
<dbReference type="InterPro" id="IPR050345">
    <property type="entry name" value="Aliph_Amidase/BUP"/>
</dbReference>
<name>A0A1M5AB28_9FLAO</name>
<sequence>MKIGVAQTKSEKGNIKANIQNHLRWIELAVSEKTDMIAFPELSLSGYEPELAKDLATDQNDERLQVFQDISDAHQIAIGVGLPIQSESGILIGMVIFQPNQPRRTYFKQILHPDEKPYFVEGIENTILAIKDRNIALAICYESLQPQHVKKAREMGADIYLASVAKSQTGIDKAYEHFPKIADQHSIPVLMANCIGFCDNYLSAGQTSIWDAEGVLCAQLDSHGEGLLIYDTVTKTTHRVKEAKDSNV</sequence>